<name>A0ABW5P163_9DEIO</name>
<dbReference type="Pfam" id="PF00440">
    <property type="entry name" value="TetR_N"/>
    <property type="match status" value="1"/>
</dbReference>
<dbReference type="RefSeq" id="WP_386843755.1">
    <property type="nucleotide sequence ID" value="NZ_JBHUMK010000020.1"/>
</dbReference>
<sequence length="207" mass="22428">MIAGSPTAPRRLDAQARRDQIMRAAAGLFTERGFEAVGMGDVAAALQISRPAVYSYFPSTEAMLDALLDELLEHLPARLAPHLNASEPISFGALFLTLLQEGDLLRLLNSGGGPLFRARRQAFLQAIEAKLRDQGLTEFKLSRLDRQPHLLPILLSLLTGLAHDHLTRQDAEADPAALAATLENFIHAGIRGVLPDMTQAYGTARSA</sequence>
<dbReference type="PANTHER" id="PTHR30055:SF184">
    <property type="entry name" value="HTH-TYPE TRANSCRIPTIONAL REGULATOR ETHR"/>
    <property type="match status" value="1"/>
</dbReference>
<feature type="DNA-binding region" description="H-T-H motif" evidence="2">
    <location>
        <begin position="38"/>
        <end position="57"/>
    </location>
</feature>
<dbReference type="PROSITE" id="PS50977">
    <property type="entry name" value="HTH_TETR_2"/>
    <property type="match status" value="1"/>
</dbReference>
<proteinExistence type="predicted"/>
<dbReference type="Gene3D" id="1.10.357.10">
    <property type="entry name" value="Tetracycline Repressor, domain 2"/>
    <property type="match status" value="1"/>
</dbReference>
<dbReference type="Proteomes" id="UP001597475">
    <property type="component" value="Unassembled WGS sequence"/>
</dbReference>
<dbReference type="SUPFAM" id="SSF46689">
    <property type="entry name" value="Homeodomain-like"/>
    <property type="match status" value="1"/>
</dbReference>
<accession>A0ABW5P163</accession>
<dbReference type="PANTHER" id="PTHR30055">
    <property type="entry name" value="HTH-TYPE TRANSCRIPTIONAL REGULATOR RUTR"/>
    <property type="match status" value="1"/>
</dbReference>
<feature type="domain" description="HTH tetR-type" evidence="3">
    <location>
        <begin position="15"/>
        <end position="75"/>
    </location>
</feature>
<reference evidence="5" key="1">
    <citation type="journal article" date="2019" name="Int. J. Syst. Evol. Microbiol.">
        <title>The Global Catalogue of Microorganisms (GCM) 10K type strain sequencing project: providing services to taxonomists for standard genome sequencing and annotation.</title>
        <authorList>
            <consortium name="The Broad Institute Genomics Platform"/>
            <consortium name="The Broad Institute Genome Sequencing Center for Infectious Disease"/>
            <person name="Wu L."/>
            <person name="Ma J."/>
        </authorList>
    </citation>
    <scope>NUCLEOTIDE SEQUENCE [LARGE SCALE GENOMIC DNA]</scope>
    <source>
        <strain evidence="5">KCTC 33842</strain>
    </source>
</reference>
<keyword evidence="1 2" id="KW-0238">DNA-binding</keyword>
<dbReference type="PRINTS" id="PR00455">
    <property type="entry name" value="HTHTETR"/>
</dbReference>
<evidence type="ECO:0000256" key="1">
    <source>
        <dbReference type="ARBA" id="ARBA00023125"/>
    </source>
</evidence>
<evidence type="ECO:0000256" key="2">
    <source>
        <dbReference type="PROSITE-ProRule" id="PRU00335"/>
    </source>
</evidence>
<evidence type="ECO:0000259" key="3">
    <source>
        <dbReference type="PROSITE" id="PS50977"/>
    </source>
</evidence>
<evidence type="ECO:0000313" key="4">
    <source>
        <dbReference type="EMBL" id="MFD2608858.1"/>
    </source>
</evidence>
<dbReference type="InterPro" id="IPR050109">
    <property type="entry name" value="HTH-type_TetR-like_transc_reg"/>
</dbReference>
<gene>
    <name evidence="4" type="ORF">ACFSR9_05300</name>
</gene>
<dbReference type="EMBL" id="JBHUMK010000020">
    <property type="protein sequence ID" value="MFD2608858.1"/>
    <property type="molecule type" value="Genomic_DNA"/>
</dbReference>
<keyword evidence="5" id="KW-1185">Reference proteome</keyword>
<protein>
    <submittedName>
        <fullName evidence="4">TetR/AcrR family transcriptional regulator</fullName>
    </submittedName>
</protein>
<organism evidence="4 5">
    <name type="scientific">Deinococcus taklimakanensis</name>
    <dbReference type="NCBI Taxonomy" id="536443"/>
    <lineage>
        <taxon>Bacteria</taxon>
        <taxon>Thermotogati</taxon>
        <taxon>Deinococcota</taxon>
        <taxon>Deinococci</taxon>
        <taxon>Deinococcales</taxon>
        <taxon>Deinococcaceae</taxon>
        <taxon>Deinococcus</taxon>
    </lineage>
</organism>
<dbReference type="InterPro" id="IPR009057">
    <property type="entry name" value="Homeodomain-like_sf"/>
</dbReference>
<dbReference type="InterPro" id="IPR001647">
    <property type="entry name" value="HTH_TetR"/>
</dbReference>
<evidence type="ECO:0000313" key="5">
    <source>
        <dbReference type="Proteomes" id="UP001597475"/>
    </source>
</evidence>
<comment type="caution">
    <text evidence="4">The sequence shown here is derived from an EMBL/GenBank/DDBJ whole genome shotgun (WGS) entry which is preliminary data.</text>
</comment>